<name>A0A8S3XXL2_PARAO</name>
<organism evidence="1 2">
    <name type="scientific">Parnassius apollo</name>
    <name type="common">Apollo butterfly</name>
    <name type="synonym">Papilio apollo</name>
    <dbReference type="NCBI Taxonomy" id="110799"/>
    <lineage>
        <taxon>Eukaryota</taxon>
        <taxon>Metazoa</taxon>
        <taxon>Ecdysozoa</taxon>
        <taxon>Arthropoda</taxon>
        <taxon>Hexapoda</taxon>
        <taxon>Insecta</taxon>
        <taxon>Pterygota</taxon>
        <taxon>Neoptera</taxon>
        <taxon>Endopterygota</taxon>
        <taxon>Lepidoptera</taxon>
        <taxon>Glossata</taxon>
        <taxon>Ditrysia</taxon>
        <taxon>Papilionoidea</taxon>
        <taxon>Papilionidae</taxon>
        <taxon>Parnassiinae</taxon>
        <taxon>Parnassini</taxon>
        <taxon>Parnassius</taxon>
        <taxon>Parnassius</taxon>
    </lineage>
</organism>
<dbReference type="OrthoDB" id="10631040at2759"/>
<accession>A0A8S3XXL2</accession>
<proteinExistence type="predicted"/>
<sequence length="87" mass="9658">MDEFILIETSIETDDKPSVPALDDMTQPLLKIDLLVNMVQGEVPFSLRDISNINIPDLDTPSTSQDILQCAGHKILPAECQHTASFY</sequence>
<dbReference type="Proteomes" id="UP000691718">
    <property type="component" value="Unassembled WGS sequence"/>
</dbReference>
<reference evidence="1" key="1">
    <citation type="submission" date="2021-04" db="EMBL/GenBank/DDBJ databases">
        <authorList>
            <person name="Tunstrom K."/>
        </authorList>
    </citation>
    <scope>NUCLEOTIDE SEQUENCE</scope>
</reference>
<gene>
    <name evidence="1" type="ORF">PAPOLLO_LOCUS23718</name>
</gene>
<dbReference type="AlphaFoldDB" id="A0A8S3XXL2"/>
<protein>
    <submittedName>
        <fullName evidence="1">(apollo) hypothetical protein</fullName>
    </submittedName>
</protein>
<keyword evidence="2" id="KW-1185">Reference proteome</keyword>
<dbReference type="EMBL" id="CAJQZP010001449">
    <property type="protein sequence ID" value="CAG5046976.1"/>
    <property type="molecule type" value="Genomic_DNA"/>
</dbReference>
<evidence type="ECO:0000313" key="1">
    <source>
        <dbReference type="EMBL" id="CAG5046976.1"/>
    </source>
</evidence>
<evidence type="ECO:0000313" key="2">
    <source>
        <dbReference type="Proteomes" id="UP000691718"/>
    </source>
</evidence>
<comment type="caution">
    <text evidence="1">The sequence shown here is derived from an EMBL/GenBank/DDBJ whole genome shotgun (WGS) entry which is preliminary data.</text>
</comment>